<dbReference type="InterPro" id="IPR000758">
    <property type="entry name" value="Enterovir_OMP"/>
</dbReference>
<dbReference type="InterPro" id="IPR025665">
    <property type="entry name" value="Beta-barrel_OMP_2"/>
</dbReference>
<dbReference type="RefSeq" id="WP_074235449.1">
    <property type="nucleotide sequence ID" value="NZ_FSRK01000001.1"/>
</dbReference>
<dbReference type="Pfam" id="PF13568">
    <property type="entry name" value="OMP_b-brl_2"/>
    <property type="match status" value="1"/>
</dbReference>
<dbReference type="OrthoDB" id="1259003at2"/>
<dbReference type="PROSITE" id="PS00695">
    <property type="entry name" value="ENT_VIR_OMP_2"/>
    <property type="match status" value="1"/>
</dbReference>
<organism evidence="3 4">
    <name type="scientific">Epilithonimonas zeae</name>
    <dbReference type="NCBI Taxonomy" id="1416779"/>
    <lineage>
        <taxon>Bacteria</taxon>
        <taxon>Pseudomonadati</taxon>
        <taxon>Bacteroidota</taxon>
        <taxon>Flavobacteriia</taxon>
        <taxon>Flavobacteriales</taxon>
        <taxon>Weeksellaceae</taxon>
        <taxon>Chryseobacterium group</taxon>
        <taxon>Epilithonimonas</taxon>
    </lineage>
</organism>
<dbReference type="SUPFAM" id="SSF56925">
    <property type="entry name" value="OMPA-like"/>
    <property type="match status" value="1"/>
</dbReference>
<feature type="chain" id="PRO_5012590998" evidence="1">
    <location>
        <begin position="19"/>
        <end position="226"/>
    </location>
</feature>
<evidence type="ECO:0000256" key="1">
    <source>
        <dbReference type="SAM" id="SignalP"/>
    </source>
</evidence>
<dbReference type="AlphaFoldDB" id="A0A1N6HD51"/>
<dbReference type="Gene3D" id="2.40.160.20">
    <property type="match status" value="1"/>
</dbReference>
<keyword evidence="4" id="KW-1185">Reference proteome</keyword>
<proteinExistence type="predicted"/>
<evidence type="ECO:0000313" key="3">
    <source>
        <dbReference type="EMBL" id="SIO17710.1"/>
    </source>
</evidence>
<sequence length="226" mass="25063">MKKLFLVGALALFGAINAQTTFGAKAGYALSQMNSDDEDDMEFEGIGVDKKSKSGFYVGGFVEHKLTDKFALQGELQYAELGGRYQGKLQESGYHATLNMDFKINQILVPISAKYYPTANFSLSAGPYLGFVVSNKFEAKFKDSNLPKEVIAEANAELSEYNEMFSDSFDESLQKVTFGLHVGAEYTIYKGLLIDARYNFGLSNLEKDTNTSTKMSFFQVGLGYKF</sequence>
<dbReference type="GO" id="GO:0044384">
    <property type="term" value="C:host outer membrane"/>
    <property type="evidence" value="ECO:0007669"/>
    <property type="project" value="InterPro"/>
</dbReference>
<accession>A0A1N6HD51</accession>
<reference evidence="4" key="1">
    <citation type="submission" date="2016-11" db="EMBL/GenBank/DDBJ databases">
        <authorList>
            <person name="Varghese N."/>
            <person name="Submissions S."/>
        </authorList>
    </citation>
    <scope>NUCLEOTIDE SEQUENCE [LARGE SCALE GENOMIC DNA]</scope>
    <source>
        <strain evidence="4">DSM 27623</strain>
    </source>
</reference>
<dbReference type="InterPro" id="IPR011250">
    <property type="entry name" value="OMP/PagP_B-barrel"/>
</dbReference>
<name>A0A1N6HD51_9FLAO</name>
<keyword evidence="1" id="KW-0732">Signal</keyword>
<feature type="signal peptide" evidence="1">
    <location>
        <begin position="1"/>
        <end position="18"/>
    </location>
</feature>
<dbReference type="STRING" id="1416779.SAMN05444409_2394"/>
<feature type="domain" description="Outer membrane protein beta-barrel" evidence="2">
    <location>
        <begin position="18"/>
        <end position="205"/>
    </location>
</feature>
<dbReference type="EMBL" id="FSRK01000001">
    <property type="protein sequence ID" value="SIO17710.1"/>
    <property type="molecule type" value="Genomic_DNA"/>
</dbReference>
<protein>
    <submittedName>
        <fullName evidence="3">Outer membrane protein beta-barrel domain-containing protein</fullName>
    </submittedName>
</protein>
<evidence type="ECO:0000313" key="4">
    <source>
        <dbReference type="Proteomes" id="UP000185207"/>
    </source>
</evidence>
<evidence type="ECO:0000259" key="2">
    <source>
        <dbReference type="Pfam" id="PF13568"/>
    </source>
</evidence>
<dbReference type="Proteomes" id="UP000185207">
    <property type="component" value="Unassembled WGS sequence"/>
</dbReference>
<gene>
    <name evidence="3" type="ORF">SAMN05444409_2394</name>
</gene>